<evidence type="ECO:0000313" key="1">
    <source>
        <dbReference type="EMBL" id="KAH7838620.1"/>
    </source>
</evidence>
<dbReference type="Proteomes" id="UP000828048">
    <property type="component" value="Chromosome 6"/>
</dbReference>
<sequence>MEKMMNNPLEGGSSSSSSSSIGLEYWVQWQVLVCALILLLPSLVAVRILKRERRQQGDLMMIGCSSSSDVWLPCWTNLHPLWLLLFRAFACASLSFILYRVVILLGGPFAFYFYTQWTFALVTIYFALATIVSVRGCWRYSKKSLPGKKGQSNEFLKKGSKASGSKATEFQSSYSQQEATESKADFLDHLLQAIYQTCGGASMLADVVFWCLLLPFLLGDKFQLTLLIGSLHSVNAVFLILDSALNSQPFSWYGLAYFVLWSVSYVVFQWILHACGFTRWPYPFLELSTPSAPLWYLALALIHLPCYGIYVLLVKAKGSIFSRIFPHAFVRTADGTRKNSLEKKQI</sequence>
<reference evidence="1 2" key="1">
    <citation type="journal article" date="2021" name="Hortic Res">
        <title>High-quality reference genome and annotation aids understanding of berry development for evergreen blueberry (Vaccinium darrowii).</title>
        <authorList>
            <person name="Yu J."/>
            <person name="Hulse-Kemp A.M."/>
            <person name="Babiker E."/>
            <person name="Staton M."/>
        </authorList>
    </citation>
    <scope>NUCLEOTIDE SEQUENCE [LARGE SCALE GENOMIC DNA]</scope>
    <source>
        <strain evidence="2">cv. NJ 8807/NJ 8810</strain>
        <tissue evidence="1">Young leaf</tissue>
    </source>
</reference>
<evidence type="ECO:0000313" key="2">
    <source>
        <dbReference type="Proteomes" id="UP000828048"/>
    </source>
</evidence>
<proteinExistence type="predicted"/>
<protein>
    <submittedName>
        <fullName evidence="1">Uncharacterized protein</fullName>
    </submittedName>
</protein>
<comment type="caution">
    <text evidence="1">The sequence shown here is derived from an EMBL/GenBank/DDBJ whole genome shotgun (WGS) entry which is preliminary data.</text>
</comment>
<gene>
    <name evidence="1" type="ORF">Vadar_029107</name>
</gene>
<accession>A0ACB7XDM2</accession>
<organism evidence="1 2">
    <name type="scientific">Vaccinium darrowii</name>
    <dbReference type="NCBI Taxonomy" id="229202"/>
    <lineage>
        <taxon>Eukaryota</taxon>
        <taxon>Viridiplantae</taxon>
        <taxon>Streptophyta</taxon>
        <taxon>Embryophyta</taxon>
        <taxon>Tracheophyta</taxon>
        <taxon>Spermatophyta</taxon>
        <taxon>Magnoliopsida</taxon>
        <taxon>eudicotyledons</taxon>
        <taxon>Gunneridae</taxon>
        <taxon>Pentapetalae</taxon>
        <taxon>asterids</taxon>
        <taxon>Ericales</taxon>
        <taxon>Ericaceae</taxon>
        <taxon>Vaccinioideae</taxon>
        <taxon>Vaccinieae</taxon>
        <taxon>Vaccinium</taxon>
    </lineage>
</organism>
<dbReference type="EMBL" id="CM037156">
    <property type="protein sequence ID" value="KAH7838620.1"/>
    <property type="molecule type" value="Genomic_DNA"/>
</dbReference>
<name>A0ACB7XDM2_9ERIC</name>
<keyword evidence="2" id="KW-1185">Reference proteome</keyword>